<dbReference type="Proteomes" id="UP000318741">
    <property type="component" value="Chromosome"/>
</dbReference>
<dbReference type="InterPro" id="IPR011453">
    <property type="entry name" value="DUF1559"/>
</dbReference>
<keyword evidence="1" id="KW-1133">Transmembrane helix</keyword>
<evidence type="ECO:0000256" key="1">
    <source>
        <dbReference type="SAM" id="Phobius"/>
    </source>
</evidence>
<dbReference type="Gene3D" id="3.30.700.10">
    <property type="entry name" value="Glycoprotein, Type 4 Pilin"/>
    <property type="match status" value="1"/>
</dbReference>
<dbReference type="OrthoDB" id="241541at2"/>
<dbReference type="Pfam" id="PF07596">
    <property type="entry name" value="SBP_bac_10"/>
    <property type="match status" value="1"/>
</dbReference>
<evidence type="ECO:0000313" key="3">
    <source>
        <dbReference type="EMBL" id="QDT16287.1"/>
    </source>
</evidence>
<dbReference type="NCBIfam" id="TIGR02532">
    <property type="entry name" value="IV_pilin_GFxxxE"/>
    <property type="match status" value="1"/>
</dbReference>
<sequence length="366" mass="39282">MQTPLRRPVRSGFTLIELLVVIAIIAILVSLLLPAVQQAREAARRSQCQNNLKQLGLALHNYHSTYKSFPIGRAGTDGTGSGDDFENNSGRLSAMVGLTPYLDQTALWNQISRPLTIDVGGTPTEFPAMGAHPWREEYTPWATQISSLLCPSDGAQVRDEGDTNYGFNWGDNGNGNNEGIGTHSDTRGMFARTNSTGMRDMRDGTTSTLLMAEIGRSAGDGAFQGRVARSQGDAIHNNPYVNCWQAVEDPENPGYYNTSVTLFSRGSRWADGAAPHSGFNTQMPPNGPNCMEGGDDSGDSIISAGSYHTGGVQVVLGDGAVKFISDTIDCGNYKQDGTRMTRGKSRYGVWGALGSRAGNEVVEDAF</sequence>
<feature type="domain" description="DUF1559" evidence="2">
    <location>
        <begin position="37"/>
        <end position="329"/>
    </location>
</feature>
<dbReference type="AlphaFoldDB" id="A0A517PA88"/>
<dbReference type="PROSITE" id="PS00409">
    <property type="entry name" value="PROKAR_NTER_METHYL"/>
    <property type="match status" value="1"/>
</dbReference>
<keyword evidence="1" id="KW-0812">Transmembrane</keyword>
<dbReference type="InterPro" id="IPR027558">
    <property type="entry name" value="Pre_pil_HX9DG_C"/>
</dbReference>
<dbReference type="RefSeq" id="WP_145359132.1">
    <property type="nucleotide sequence ID" value="NZ_CP036265.1"/>
</dbReference>
<dbReference type="InterPro" id="IPR012902">
    <property type="entry name" value="N_methyl_site"/>
</dbReference>
<proteinExistence type="predicted"/>
<dbReference type="PANTHER" id="PTHR30093:SF2">
    <property type="entry name" value="TYPE II SECRETION SYSTEM PROTEIN H"/>
    <property type="match status" value="1"/>
</dbReference>
<dbReference type="SUPFAM" id="SSF54523">
    <property type="entry name" value="Pili subunits"/>
    <property type="match status" value="1"/>
</dbReference>
<organism evidence="3 4">
    <name type="scientific">Alienimonas californiensis</name>
    <dbReference type="NCBI Taxonomy" id="2527989"/>
    <lineage>
        <taxon>Bacteria</taxon>
        <taxon>Pseudomonadati</taxon>
        <taxon>Planctomycetota</taxon>
        <taxon>Planctomycetia</taxon>
        <taxon>Planctomycetales</taxon>
        <taxon>Planctomycetaceae</taxon>
        <taxon>Alienimonas</taxon>
    </lineage>
</organism>
<dbReference type="Pfam" id="PF07963">
    <property type="entry name" value="N_methyl"/>
    <property type="match status" value="1"/>
</dbReference>
<gene>
    <name evidence="3" type="primary">xcpT_11</name>
    <name evidence="3" type="ORF">CA12_23880</name>
</gene>
<feature type="transmembrane region" description="Helical" evidence="1">
    <location>
        <begin position="12"/>
        <end position="36"/>
    </location>
</feature>
<keyword evidence="1" id="KW-0472">Membrane</keyword>
<dbReference type="InterPro" id="IPR045584">
    <property type="entry name" value="Pilin-like"/>
</dbReference>
<accession>A0A517PA88</accession>
<name>A0A517PA88_9PLAN</name>
<reference evidence="3 4" key="1">
    <citation type="submission" date="2019-02" db="EMBL/GenBank/DDBJ databases">
        <title>Deep-cultivation of Planctomycetes and their phenomic and genomic characterization uncovers novel biology.</title>
        <authorList>
            <person name="Wiegand S."/>
            <person name="Jogler M."/>
            <person name="Boedeker C."/>
            <person name="Pinto D."/>
            <person name="Vollmers J."/>
            <person name="Rivas-Marin E."/>
            <person name="Kohn T."/>
            <person name="Peeters S.H."/>
            <person name="Heuer A."/>
            <person name="Rast P."/>
            <person name="Oberbeckmann S."/>
            <person name="Bunk B."/>
            <person name="Jeske O."/>
            <person name="Meyerdierks A."/>
            <person name="Storesund J.E."/>
            <person name="Kallscheuer N."/>
            <person name="Luecker S."/>
            <person name="Lage O.M."/>
            <person name="Pohl T."/>
            <person name="Merkel B.J."/>
            <person name="Hornburger P."/>
            <person name="Mueller R.-W."/>
            <person name="Bruemmer F."/>
            <person name="Labrenz M."/>
            <person name="Spormann A.M."/>
            <person name="Op den Camp H."/>
            <person name="Overmann J."/>
            <person name="Amann R."/>
            <person name="Jetten M.S.M."/>
            <person name="Mascher T."/>
            <person name="Medema M.H."/>
            <person name="Devos D.P."/>
            <person name="Kaster A.-K."/>
            <person name="Ovreas L."/>
            <person name="Rohde M."/>
            <person name="Galperin M.Y."/>
            <person name="Jogler C."/>
        </authorList>
    </citation>
    <scope>NUCLEOTIDE SEQUENCE [LARGE SCALE GENOMIC DNA]</scope>
    <source>
        <strain evidence="3 4">CA12</strain>
    </source>
</reference>
<dbReference type="NCBIfam" id="TIGR04294">
    <property type="entry name" value="pre_pil_HX9DG"/>
    <property type="match status" value="1"/>
</dbReference>
<protein>
    <submittedName>
        <fullName evidence="3">Type II secretion system protein G</fullName>
    </submittedName>
</protein>
<dbReference type="KEGG" id="acaf:CA12_23880"/>
<evidence type="ECO:0000313" key="4">
    <source>
        <dbReference type="Proteomes" id="UP000318741"/>
    </source>
</evidence>
<dbReference type="EMBL" id="CP036265">
    <property type="protein sequence ID" value="QDT16287.1"/>
    <property type="molecule type" value="Genomic_DNA"/>
</dbReference>
<dbReference type="PANTHER" id="PTHR30093">
    <property type="entry name" value="GENERAL SECRETION PATHWAY PROTEIN G"/>
    <property type="match status" value="1"/>
</dbReference>
<evidence type="ECO:0000259" key="2">
    <source>
        <dbReference type="Pfam" id="PF07596"/>
    </source>
</evidence>
<keyword evidence="4" id="KW-1185">Reference proteome</keyword>